<organism evidence="2 3">
    <name type="scientific">Paenibacillus sophorae</name>
    <dbReference type="NCBI Taxonomy" id="1333845"/>
    <lineage>
        <taxon>Bacteria</taxon>
        <taxon>Bacillati</taxon>
        <taxon>Bacillota</taxon>
        <taxon>Bacilli</taxon>
        <taxon>Bacillales</taxon>
        <taxon>Paenibacillaceae</taxon>
        <taxon>Paenibacillus</taxon>
    </lineage>
</organism>
<accession>A0A1H8W5K3</accession>
<feature type="transmembrane region" description="Helical" evidence="1">
    <location>
        <begin position="6"/>
        <end position="27"/>
    </location>
</feature>
<dbReference type="AlphaFoldDB" id="A0A1H8W5K3"/>
<proteinExistence type="predicted"/>
<gene>
    <name evidence="2" type="ORF">SAMN04487895_1375</name>
</gene>
<protein>
    <submittedName>
        <fullName evidence="2">Uncharacterized protein</fullName>
    </submittedName>
</protein>
<feature type="non-terminal residue" evidence="2">
    <location>
        <position position="49"/>
    </location>
</feature>
<name>A0A1H8W5K3_9BACL</name>
<keyword evidence="1" id="KW-0812">Transmembrane</keyword>
<evidence type="ECO:0000313" key="2">
    <source>
        <dbReference type="EMBL" id="SEP22931.1"/>
    </source>
</evidence>
<keyword evidence="1" id="KW-1133">Transmembrane helix</keyword>
<keyword evidence="1" id="KW-0472">Membrane</keyword>
<sequence>MSRIVLIKLIIDLVMTILMFVEMAYYITGNRVHENVGVTLFGLFIAHII</sequence>
<evidence type="ECO:0000256" key="1">
    <source>
        <dbReference type="SAM" id="Phobius"/>
    </source>
</evidence>
<dbReference type="Proteomes" id="UP000198809">
    <property type="component" value="Unassembled WGS sequence"/>
</dbReference>
<dbReference type="EMBL" id="FODH01000037">
    <property type="protein sequence ID" value="SEP22931.1"/>
    <property type="molecule type" value="Genomic_DNA"/>
</dbReference>
<reference evidence="2 3" key="1">
    <citation type="submission" date="2016-10" db="EMBL/GenBank/DDBJ databases">
        <authorList>
            <person name="de Groot N.N."/>
        </authorList>
    </citation>
    <scope>NUCLEOTIDE SEQUENCE [LARGE SCALE GENOMIC DNA]</scope>
    <source>
        <strain evidence="2 3">CGMCC 1.10238</strain>
    </source>
</reference>
<evidence type="ECO:0000313" key="3">
    <source>
        <dbReference type="Proteomes" id="UP000198809"/>
    </source>
</evidence>